<reference evidence="6 7" key="2">
    <citation type="submission" date="2015-01" db="EMBL/GenBank/DDBJ databases">
        <authorList>
            <consortium name="NBRP consortium"/>
            <person name="Sawabe T."/>
            <person name="Meirelles P."/>
            <person name="Feng G."/>
            <person name="Sayaka M."/>
            <person name="Hattori M."/>
            <person name="Ohkuma M."/>
        </authorList>
    </citation>
    <scope>NUCLEOTIDE SEQUENCE [LARGE SCALE GENOMIC DNA]</scope>
    <source>
        <strain evidence="7">JCM 19241</strain>
    </source>
</reference>
<gene>
    <name evidence="6" type="ORF">JCM19241_4919</name>
</gene>
<dbReference type="PANTHER" id="PTHR30603:SF67">
    <property type="entry name" value="RNA POLYMERASE SIGMA FACTOR RPOS"/>
    <property type="match status" value="1"/>
</dbReference>
<feature type="domain" description="RNA polymerase sigma-70" evidence="5">
    <location>
        <begin position="257"/>
        <end position="283"/>
    </location>
</feature>
<dbReference type="SUPFAM" id="SSF88946">
    <property type="entry name" value="Sigma2 domain of RNA polymerase sigma factors"/>
    <property type="match status" value="1"/>
</dbReference>
<dbReference type="Pfam" id="PF04545">
    <property type="entry name" value="Sigma70_r4"/>
    <property type="match status" value="1"/>
</dbReference>
<organism evidence="6 7">
    <name type="scientific">Vibrio ishigakensis</name>
    <dbReference type="NCBI Taxonomy" id="1481914"/>
    <lineage>
        <taxon>Bacteria</taxon>
        <taxon>Pseudomonadati</taxon>
        <taxon>Pseudomonadota</taxon>
        <taxon>Gammaproteobacteria</taxon>
        <taxon>Vibrionales</taxon>
        <taxon>Vibrionaceae</taxon>
        <taxon>Vibrio</taxon>
    </lineage>
</organism>
<dbReference type="PANTHER" id="PTHR30603">
    <property type="entry name" value="RNA POLYMERASE SIGMA FACTOR RPO"/>
    <property type="match status" value="1"/>
</dbReference>
<accession>A0A0B8QVQ5</accession>
<dbReference type="PIRSF" id="PIRSF000770">
    <property type="entry name" value="RNA_pol_sigma-SigE/K"/>
    <property type="match status" value="1"/>
</dbReference>
<dbReference type="SUPFAM" id="SSF88659">
    <property type="entry name" value="Sigma3 and sigma4 domains of RNA polymerase sigma factors"/>
    <property type="match status" value="2"/>
</dbReference>
<dbReference type="Proteomes" id="UP000031666">
    <property type="component" value="Unassembled WGS sequence"/>
</dbReference>
<dbReference type="InterPro" id="IPR007630">
    <property type="entry name" value="RNA_pol_sigma70_r4"/>
</dbReference>
<dbReference type="NCBIfam" id="TIGR02937">
    <property type="entry name" value="sigma70-ECF"/>
    <property type="match status" value="1"/>
</dbReference>
<dbReference type="GO" id="GO:0003677">
    <property type="term" value="F:DNA binding"/>
    <property type="evidence" value="ECO:0007669"/>
    <property type="project" value="UniProtKB-KW"/>
</dbReference>
<evidence type="ECO:0000256" key="4">
    <source>
        <dbReference type="ARBA" id="ARBA00023163"/>
    </source>
</evidence>
<dbReference type="InterPro" id="IPR050239">
    <property type="entry name" value="Sigma-70_RNA_pol_init_factors"/>
</dbReference>
<sequence>MVDKADFEGKASLETRVNATTPDPYVKYVQDITGIELLEPDQEIYYSRLARSGDFEARQILIESNLRLVVKIARKYVNRGNASNNLLDLIDEGNIGLMKAIDRFDPELGYRFSTYAVWWIRESIESYLMNHSRTVRIPIHVQKEISKLSKAAKRASNELQRVPTLKEVASQEKLSIDEMSELMTSTSHIDCRATAQLKERSQYELEEIPEPVSQSPSGLHESTQLMQSLEKLVDTLSPKHRDIIVRRYGLFGQERETLADLSDDYQLSKERIRQLQKEGLQKLKSKLSFDGWD</sequence>
<comment type="caution">
    <text evidence="6">The sequence shown here is derived from an EMBL/GenBank/DDBJ whole genome shotgun (WGS) entry which is preliminary data.</text>
</comment>
<keyword evidence="4" id="KW-0804">Transcription</keyword>
<name>A0A0B8QVQ5_9VIBR</name>
<keyword evidence="1" id="KW-0805">Transcription regulation</keyword>
<dbReference type="PROSITE" id="PS00716">
    <property type="entry name" value="SIGMA70_2"/>
    <property type="match status" value="1"/>
</dbReference>
<dbReference type="STRING" id="1481914.JCM19241_4919"/>
<keyword evidence="2" id="KW-0731">Sigma factor</keyword>
<protein>
    <submittedName>
        <fullName evidence="6">RNA polymerase sigma factor rpoS</fullName>
    </submittedName>
</protein>
<dbReference type="InterPro" id="IPR000943">
    <property type="entry name" value="RNA_pol_sigma70"/>
</dbReference>
<evidence type="ECO:0000256" key="1">
    <source>
        <dbReference type="ARBA" id="ARBA00023015"/>
    </source>
</evidence>
<dbReference type="GO" id="GO:0016987">
    <property type="term" value="F:sigma factor activity"/>
    <property type="evidence" value="ECO:0007669"/>
    <property type="project" value="UniProtKB-KW"/>
</dbReference>
<dbReference type="EMBL" id="BBSC01000012">
    <property type="protein sequence ID" value="GAM78214.1"/>
    <property type="molecule type" value="Genomic_DNA"/>
</dbReference>
<dbReference type="InterPro" id="IPR007627">
    <property type="entry name" value="RNA_pol_sigma70_r2"/>
</dbReference>
<dbReference type="InterPro" id="IPR014284">
    <property type="entry name" value="RNA_pol_sigma-70_dom"/>
</dbReference>
<dbReference type="Pfam" id="PF04542">
    <property type="entry name" value="Sigma70_r2"/>
    <property type="match status" value="1"/>
</dbReference>
<dbReference type="InterPro" id="IPR013325">
    <property type="entry name" value="RNA_pol_sigma_r2"/>
</dbReference>
<evidence type="ECO:0000256" key="2">
    <source>
        <dbReference type="ARBA" id="ARBA00023082"/>
    </source>
</evidence>
<evidence type="ECO:0000313" key="7">
    <source>
        <dbReference type="Proteomes" id="UP000031666"/>
    </source>
</evidence>
<evidence type="ECO:0000256" key="3">
    <source>
        <dbReference type="ARBA" id="ARBA00023125"/>
    </source>
</evidence>
<dbReference type="Gene3D" id="1.10.601.10">
    <property type="entry name" value="RNA Polymerase Primary Sigma Factor"/>
    <property type="match status" value="1"/>
</dbReference>
<evidence type="ECO:0000259" key="5">
    <source>
        <dbReference type="PROSITE" id="PS00716"/>
    </source>
</evidence>
<dbReference type="PRINTS" id="PR00046">
    <property type="entry name" value="SIGMA70FCT"/>
</dbReference>
<dbReference type="GO" id="GO:0006352">
    <property type="term" value="P:DNA-templated transcription initiation"/>
    <property type="evidence" value="ECO:0007669"/>
    <property type="project" value="InterPro"/>
</dbReference>
<proteinExistence type="predicted"/>
<dbReference type="Gene3D" id="1.10.10.10">
    <property type="entry name" value="Winged helix-like DNA-binding domain superfamily/Winged helix DNA-binding domain"/>
    <property type="match status" value="2"/>
</dbReference>
<keyword evidence="3" id="KW-0238">DNA-binding</keyword>
<dbReference type="AlphaFoldDB" id="A0A0B8QVQ5"/>
<reference evidence="6 7" key="1">
    <citation type="submission" date="2015-01" db="EMBL/GenBank/DDBJ databases">
        <title>Vibrio sp. C94 JCM 19241 whole genome shotgun sequence.</title>
        <authorList>
            <person name="Sawabe T."/>
            <person name="Meirelles P."/>
            <person name="Feng G."/>
            <person name="Sayaka M."/>
            <person name="Hattori M."/>
            <person name="Ohkuma M."/>
        </authorList>
    </citation>
    <scope>NUCLEOTIDE SEQUENCE [LARGE SCALE GENOMIC DNA]</scope>
    <source>
        <strain evidence="7">JCM 19241</strain>
    </source>
</reference>
<dbReference type="InterPro" id="IPR013324">
    <property type="entry name" value="RNA_pol_sigma_r3/r4-like"/>
</dbReference>
<dbReference type="InterPro" id="IPR036388">
    <property type="entry name" value="WH-like_DNA-bd_sf"/>
</dbReference>
<evidence type="ECO:0000313" key="6">
    <source>
        <dbReference type="EMBL" id="GAM78214.1"/>
    </source>
</evidence>